<keyword evidence="1" id="KW-0732">Signal</keyword>
<name>A0A069PUH3_9BURK</name>
<gene>
    <name evidence="2" type="ORF">BG61_18635</name>
</gene>
<dbReference type="AlphaFoldDB" id="A0A069PUH3"/>
<dbReference type="Proteomes" id="UP000027466">
    <property type="component" value="Unassembled WGS sequence"/>
</dbReference>
<evidence type="ECO:0000256" key="1">
    <source>
        <dbReference type="SAM" id="SignalP"/>
    </source>
</evidence>
<dbReference type="EMBL" id="JFHC01000003">
    <property type="protein sequence ID" value="KDR44092.1"/>
    <property type="molecule type" value="Genomic_DNA"/>
</dbReference>
<protein>
    <recommendedName>
        <fullName evidence="4">UrcA family protein</fullName>
    </recommendedName>
</protein>
<sequence>MKSFLDISPGRLWRAAGFIAILLSASTQAQSACPNWVETASGSVFNVSALIADTGSPESALEKVRTALSKVDAGGGCAAFGNTRACDETVTLARKAIGALEACTASATSKAPRR</sequence>
<organism evidence="2 3">
    <name type="scientific">Caballeronia glathei</name>
    <dbReference type="NCBI Taxonomy" id="60547"/>
    <lineage>
        <taxon>Bacteria</taxon>
        <taxon>Pseudomonadati</taxon>
        <taxon>Pseudomonadota</taxon>
        <taxon>Betaproteobacteria</taxon>
        <taxon>Burkholderiales</taxon>
        <taxon>Burkholderiaceae</taxon>
        <taxon>Caballeronia</taxon>
    </lineage>
</organism>
<accession>A0A069PUH3</accession>
<reference evidence="2 3" key="1">
    <citation type="submission" date="2014-03" db="EMBL/GenBank/DDBJ databases">
        <title>Draft Genome Sequences of Four Burkholderia Strains.</title>
        <authorList>
            <person name="Liu X.Y."/>
            <person name="Li C.X."/>
            <person name="Xu J.H."/>
        </authorList>
    </citation>
    <scope>NUCLEOTIDE SEQUENCE [LARGE SCALE GENOMIC DNA]</scope>
    <source>
        <strain evidence="2 3">DSM 50014</strain>
    </source>
</reference>
<proteinExistence type="predicted"/>
<evidence type="ECO:0000313" key="3">
    <source>
        <dbReference type="Proteomes" id="UP000027466"/>
    </source>
</evidence>
<evidence type="ECO:0008006" key="4">
    <source>
        <dbReference type="Google" id="ProtNLM"/>
    </source>
</evidence>
<comment type="caution">
    <text evidence="2">The sequence shown here is derived from an EMBL/GenBank/DDBJ whole genome shotgun (WGS) entry which is preliminary data.</text>
</comment>
<keyword evidence="3" id="KW-1185">Reference proteome</keyword>
<evidence type="ECO:0000313" key="2">
    <source>
        <dbReference type="EMBL" id="KDR44092.1"/>
    </source>
</evidence>
<feature type="signal peptide" evidence="1">
    <location>
        <begin position="1"/>
        <end position="31"/>
    </location>
</feature>
<feature type="chain" id="PRO_5001664735" description="UrcA family protein" evidence="1">
    <location>
        <begin position="32"/>
        <end position="114"/>
    </location>
</feature>